<name>A0A0B4EQC6_PSEPS</name>
<feature type="region of interest" description="Disordered" evidence="1">
    <location>
        <begin position="1"/>
        <end position="26"/>
    </location>
</feature>
<dbReference type="Proteomes" id="UP000031196">
    <property type="component" value="Unassembled WGS sequence"/>
</dbReference>
<organism evidence="2 3">
    <name type="scientific">Pseudarthrobacter phenanthrenivorans</name>
    <name type="common">Arthrobacter phenanthrenivorans</name>
    <dbReference type="NCBI Taxonomy" id="361575"/>
    <lineage>
        <taxon>Bacteria</taxon>
        <taxon>Bacillati</taxon>
        <taxon>Actinomycetota</taxon>
        <taxon>Actinomycetes</taxon>
        <taxon>Micrococcales</taxon>
        <taxon>Micrococcaceae</taxon>
        <taxon>Pseudarthrobacter</taxon>
    </lineage>
</organism>
<proteinExistence type="predicted"/>
<reference evidence="2 3" key="1">
    <citation type="submission" date="2014-12" db="EMBL/GenBank/DDBJ databases">
        <title>Genome sequencing of Arthrobacter phenanthrenivorans SWC37.</title>
        <authorList>
            <person name="Tan P.W."/>
            <person name="Chan K.-G."/>
        </authorList>
    </citation>
    <scope>NUCLEOTIDE SEQUENCE [LARGE SCALE GENOMIC DNA]</scope>
    <source>
        <strain evidence="2 3">SWC37</strain>
    </source>
</reference>
<accession>A0A0B4EQC6</accession>
<dbReference type="OrthoDB" id="4949034at2"/>
<dbReference type="EMBL" id="JWTB01000007">
    <property type="protein sequence ID" value="KIC68918.1"/>
    <property type="molecule type" value="Genomic_DNA"/>
</dbReference>
<comment type="caution">
    <text evidence="2">The sequence shown here is derived from an EMBL/GenBank/DDBJ whole genome shotgun (WGS) entry which is preliminary data.</text>
</comment>
<evidence type="ECO:0000256" key="1">
    <source>
        <dbReference type="SAM" id="MobiDB-lite"/>
    </source>
</evidence>
<sequence length="75" mass="7816">MNAETNATGAETDATAADGRPDLSNTNVREDLAMTGRCALVHLPTGRTCLLPLRHQGPCDFHGPQEAQDVVAAGS</sequence>
<protein>
    <submittedName>
        <fullName evidence="2">Uncharacterized protein</fullName>
    </submittedName>
</protein>
<dbReference type="RefSeq" id="WP_043450135.1">
    <property type="nucleotide sequence ID" value="NZ_JBFBKS010000005.1"/>
</dbReference>
<evidence type="ECO:0000313" key="2">
    <source>
        <dbReference type="EMBL" id="KIC68918.1"/>
    </source>
</evidence>
<dbReference type="AlphaFoldDB" id="A0A0B4EQC6"/>
<evidence type="ECO:0000313" key="3">
    <source>
        <dbReference type="Proteomes" id="UP000031196"/>
    </source>
</evidence>
<feature type="compositionally biased region" description="Low complexity" evidence="1">
    <location>
        <begin position="1"/>
        <end position="18"/>
    </location>
</feature>
<gene>
    <name evidence="2" type="ORF">RM50_03845</name>
</gene>